<dbReference type="Pfam" id="PF00431">
    <property type="entry name" value="CUB"/>
    <property type="match status" value="1"/>
</dbReference>
<dbReference type="PROSITE" id="PS01180">
    <property type="entry name" value="CUB"/>
    <property type="match status" value="1"/>
</dbReference>
<sequence>MKNYLLLVLGLFFSQCPSQGINSINLESSALVKKNRETSPPEKAQQLRPVAQRVSEYHRKTKTTKFDLFEINKNSGKEAKYKKIAKDITIMKIKYEELKKLVKGKPNFIEVSFPFDQNKEITVELYRNEIFTNDFKVTTEKGEIVNYTPGVYYQGIVKGDNNSIVAFSFFENDVVGVVSDTESGNVVVGKSKNSDDFVSYSESKLTMKNPHICSTNELQENQSQKISFDPQTKEMAPQDSNKCVRIFYELSYRAFQSNNYNVTATANWMTAIHNNVATLYNNDNISMAASSIYVWTTQDPYYSSLDRFRTNRTSFNGDLAHLVDPGSGGVAYLNVLCTNYRYGYSGVYQNYSNVPTYSWTVGVITHEIGHNLGSPHTHDCSWNGNNTAIDSCGTSAGYGGGCNASIPSEGGTIMSYCHLTSVGINFSKGFGPQPTQLMINRIASKTCLGNSCTAISCTGTVNNLVIDNITQNSANGIITGVNSTSWKYQLTKLDGTVITTSTTNTPSFSLSNLQANTYYKLFVAAECSNDYQKSQIFLTDADWCGGASFTDTGGQNGNYDNNETIIKTFYPTTPGMTMTLTFSQFTLENNYDYMYVYNGPSIESPLFTNGALTGSNLPPAFTSSHSSGAITVKFVSDYSINNSGWIARLFCGYRNRHYSSSTQLNEKADVQIFPNPTKNIITISSQEGLKSYKIYDGTGRIIISSSLLKGNKIDVDLSSIKEGNYLITIETEKQIIQEKLIKL</sequence>
<dbReference type="SUPFAM" id="SSF55486">
    <property type="entry name" value="Metalloproteases ('zincins'), catalytic domain"/>
    <property type="match status" value="1"/>
</dbReference>
<dbReference type="PANTHER" id="PTHR11905">
    <property type="entry name" value="ADAM A DISINTEGRIN AND METALLOPROTEASE DOMAIN"/>
    <property type="match status" value="1"/>
</dbReference>
<evidence type="ECO:0000313" key="6">
    <source>
        <dbReference type="Proteomes" id="UP000445144"/>
    </source>
</evidence>
<dbReference type="InterPro" id="IPR024079">
    <property type="entry name" value="MetalloPept_cat_dom_sf"/>
</dbReference>
<evidence type="ECO:0000259" key="4">
    <source>
        <dbReference type="PROSITE" id="PS50215"/>
    </source>
</evidence>
<dbReference type="PANTHER" id="PTHR11905:SF159">
    <property type="entry name" value="ADAM METALLOPROTEASE"/>
    <property type="match status" value="1"/>
</dbReference>
<dbReference type="SUPFAM" id="SSF49854">
    <property type="entry name" value="Spermadhesin, CUB domain"/>
    <property type="match status" value="1"/>
</dbReference>
<dbReference type="Proteomes" id="UP000445144">
    <property type="component" value="Unassembled WGS sequence"/>
</dbReference>
<dbReference type="InterPro" id="IPR026444">
    <property type="entry name" value="Secre_tail"/>
</dbReference>
<dbReference type="AlphaFoldDB" id="A0A6N4XDR4"/>
<keyword evidence="2" id="KW-1015">Disulfide bond</keyword>
<reference evidence="5 6" key="1">
    <citation type="submission" date="2020-01" db="EMBL/GenBank/DDBJ databases">
        <authorList>
            <person name="Rodrigo-Torres L."/>
            <person name="Arahal R. D."/>
            <person name="Lucena T."/>
        </authorList>
    </citation>
    <scope>NUCLEOTIDE SEQUENCE [LARGE SCALE GENOMIC DNA]</scope>
    <source>
        <strain evidence="5 6">CECT 9293</strain>
    </source>
</reference>
<gene>
    <name evidence="5" type="ORF">CHRY9293_02815</name>
</gene>
<dbReference type="EMBL" id="CACVBR010000030">
    <property type="protein sequence ID" value="CAA7196740.1"/>
    <property type="molecule type" value="Genomic_DNA"/>
</dbReference>
<proteinExistence type="predicted"/>
<organism evidence="5 6">
    <name type="scientific">Chryseobacterium potabilaquae</name>
    <dbReference type="NCBI Taxonomy" id="2675057"/>
    <lineage>
        <taxon>Bacteria</taxon>
        <taxon>Pseudomonadati</taxon>
        <taxon>Bacteroidota</taxon>
        <taxon>Flavobacteriia</taxon>
        <taxon>Flavobacteriales</taxon>
        <taxon>Weeksellaceae</taxon>
        <taxon>Chryseobacterium group</taxon>
        <taxon>Chryseobacterium</taxon>
    </lineage>
</organism>
<dbReference type="SMART" id="SM00042">
    <property type="entry name" value="CUB"/>
    <property type="match status" value="1"/>
</dbReference>
<name>A0A6N4XDR4_9FLAO</name>
<dbReference type="PROSITE" id="PS50215">
    <property type="entry name" value="ADAM_MEPRO"/>
    <property type="match status" value="1"/>
</dbReference>
<evidence type="ECO:0000313" key="5">
    <source>
        <dbReference type="EMBL" id="CAA7196740.1"/>
    </source>
</evidence>
<dbReference type="GO" id="GO:0006508">
    <property type="term" value="P:proteolysis"/>
    <property type="evidence" value="ECO:0007669"/>
    <property type="project" value="InterPro"/>
</dbReference>
<evidence type="ECO:0000256" key="1">
    <source>
        <dbReference type="ARBA" id="ARBA00022729"/>
    </source>
</evidence>
<accession>A0A6N4XDR4</accession>
<dbReference type="Pfam" id="PF13688">
    <property type="entry name" value="Reprolysin_5"/>
    <property type="match status" value="1"/>
</dbReference>
<evidence type="ECO:0008006" key="7">
    <source>
        <dbReference type="Google" id="ProtNLM"/>
    </source>
</evidence>
<dbReference type="InterPro" id="IPR001590">
    <property type="entry name" value="Peptidase_M12B"/>
</dbReference>
<dbReference type="CDD" id="cd00041">
    <property type="entry name" value="CUB"/>
    <property type="match status" value="1"/>
</dbReference>
<dbReference type="Pfam" id="PF18962">
    <property type="entry name" value="Por_Secre_tail"/>
    <property type="match status" value="1"/>
</dbReference>
<evidence type="ECO:0000259" key="3">
    <source>
        <dbReference type="PROSITE" id="PS01180"/>
    </source>
</evidence>
<dbReference type="GO" id="GO:0004222">
    <property type="term" value="F:metalloendopeptidase activity"/>
    <property type="evidence" value="ECO:0007669"/>
    <property type="project" value="InterPro"/>
</dbReference>
<dbReference type="InterPro" id="IPR000859">
    <property type="entry name" value="CUB_dom"/>
</dbReference>
<evidence type="ECO:0000256" key="2">
    <source>
        <dbReference type="ARBA" id="ARBA00023157"/>
    </source>
</evidence>
<keyword evidence="6" id="KW-1185">Reference proteome</keyword>
<feature type="domain" description="CUB" evidence="3">
    <location>
        <begin position="527"/>
        <end position="652"/>
    </location>
</feature>
<dbReference type="Gene3D" id="2.60.120.290">
    <property type="entry name" value="Spermadhesin, CUB domain"/>
    <property type="match status" value="1"/>
</dbReference>
<dbReference type="InterPro" id="IPR035914">
    <property type="entry name" value="Sperma_CUB_dom_sf"/>
</dbReference>
<dbReference type="RefSeq" id="WP_162033511.1">
    <property type="nucleotide sequence ID" value="NZ_CACVBR010000030.1"/>
</dbReference>
<dbReference type="NCBIfam" id="TIGR04183">
    <property type="entry name" value="Por_Secre_tail"/>
    <property type="match status" value="1"/>
</dbReference>
<feature type="domain" description="Peptidase M12B" evidence="4">
    <location>
        <begin position="242"/>
        <end position="417"/>
    </location>
</feature>
<protein>
    <recommendedName>
        <fullName evidence="7">Por secretion system C-terminal sorting domain-containing protein</fullName>
    </recommendedName>
</protein>
<keyword evidence="1" id="KW-0732">Signal</keyword>
<dbReference type="Gene3D" id="3.40.390.10">
    <property type="entry name" value="Collagenase (Catalytic Domain)"/>
    <property type="match status" value="1"/>
</dbReference>